<dbReference type="PANTHER" id="PTHR13780">
    <property type="entry name" value="AMP-ACTIVATED PROTEIN KINASE, GAMMA REGULATORY SUBUNIT"/>
    <property type="match status" value="1"/>
</dbReference>
<keyword evidence="8" id="KW-1185">Reference proteome</keyword>
<dbReference type="AlphaFoldDB" id="A0A7J7GG79"/>
<organism evidence="7 8">
    <name type="scientific">Camellia sinensis</name>
    <name type="common">Tea plant</name>
    <name type="synonym">Thea sinensis</name>
    <dbReference type="NCBI Taxonomy" id="4442"/>
    <lineage>
        <taxon>Eukaryota</taxon>
        <taxon>Viridiplantae</taxon>
        <taxon>Streptophyta</taxon>
        <taxon>Embryophyta</taxon>
        <taxon>Tracheophyta</taxon>
        <taxon>Spermatophyta</taxon>
        <taxon>Magnoliopsida</taxon>
        <taxon>eudicotyledons</taxon>
        <taxon>Gunneridae</taxon>
        <taxon>Pentapetalae</taxon>
        <taxon>asterids</taxon>
        <taxon>Ericales</taxon>
        <taxon>Theaceae</taxon>
        <taxon>Camellia</taxon>
    </lineage>
</organism>
<dbReference type="Gene3D" id="3.10.580.10">
    <property type="entry name" value="CBS-domain"/>
    <property type="match status" value="1"/>
</dbReference>
<dbReference type="InterPro" id="IPR000644">
    <property type="entry name" value="CBS_dom"/>
</dbReference>
<evidence type="ECO:0000256" key="3">
    <source>
        <dbReference type="ARBA" id="ARBA00023122"/>
    </source>
</evidence>
<sequence length="271" mass="30818">METNKVIGYINEEELRARTSSKLRLQQPAEHHQPENQFRSRTTDHQQYGLTTNCRLQITDRSDQRCLDSAAITPCLTFWNTKMYFKHSSGDITDAPTTNLCNSFRYLGSGNWGNKSTAIGNVETTFFSWFSVEFVSSSENALLIFHHCPFILMLLRLLSLPLKLPIVDDNDSLLNVYSGSDITALAKDKIYTHINLEEMTINQALQLGQEPYSPYGSNSQRCHMCLRSDPLHKVMERLANPGVRRLIVVEVGNKRVEGIITIGDIFRFLLG</sequence>
<accession>A0A7J7GG79</accession>
<gene>
    <name evidence="7" type="ORF">HYC85_024038</name>
</gene>
<comment type="similarity">
    <text evidence="1">Belongs to the 5'-AMP-activated protein kinase gamma subunit family.</text>
</comment>
<dbReference type="Pfam" id="PF00571">
    <property type="entry name" value="CBS"/>
    <property type="match status" value="1"/>
</dbReference>
<evidence type="ECO:0000313" key="8">
    <source>
        <dbReference type="Proteomes" id="UP000593564"/>
    </source>
</evidence>
<protein>
    <recommendedName>
        <fullName evidence="6">CBS domain-containing protein</fullName>
    </recommendedName>
</protein>
<keyword evidence="2" id="KW-0677">Repeat</keyword>
<reference evidence="7 8" key="2">
    <citation type="submission" date="2020-07" db="EMBL/GenBank/DDBJ databases">
        <title>Genome assembly of wild tea tree DASZ reveals pedigree and selection history of tea varieties.</title>
        <authorList>
            <person name="Zhang W."/>
        </authorList>
    </citation>
    <scope>NUCLEOTIDE SEQUENCE [LARGE SCALE GENOMIC DNA]</scope>
    <source>
        <strain evidence="8">cv. G240</strain>
        <tissue evidence="7">Leaf</tissue>
    </source>
</reference>
<dbReference type="Proteomes" id="UP000593564">
    <property type="component" value="Unassembled WGS sequence"/>
</dbReference>
<evidence type="ECO:0000313" key="7">
    <source>
        <dbReference type="EMBL" id="KAF5939779.1"/>
    </source>
</evidence>
<evidence type="ECO:0000256" key="1">
    <source>
        <dbReference type="ARBA" id="ARBA00006750"/>
    </source>
</evidence>
<dbReference type="EMBL" id="JACBKZ010000011">
    <property type="protein sequence ID" value="KAF5939779.1"/>
    <property type="molecule type" value="Genomic_DNA"/>
</dbReference>
<keyword evidence="3 4" id="KW-0129">CBS domain</keyword>
<dbReference type="InterPro" id="IPR046342">
    <property type="entry name" value="CBS_dom_sf"/>
</dbReference>
<feature type="region of interest" description="Disordered" evidence="5">
    <location>
        <begin position="18"/>
        <end position="44"/>
    </location>
</feature>
<reference evidence="8" key="1">
    <citation type="journal article" date="2020" name="Nat. Commun.">
        <title>Genome assembly of wild tea tree DASZ reveals pedigree and selection history of tea varieties.</title>
        <authorList>
            <person name="Zhang W."/>
            <person name="Zhang Y."/>
            <person name="Qiu H."/>
            <person name="Guo Y."/>
            <person name="Wan H."/>
            <person name="Zhang X."/>
            <person name="Scossa F."/>
            <person name="Alseekh S."/>
            <person name="Zhang Q."/>
            <person name="Wang P."/>
            <person name="Xu L."/>
            <person name="Schmidt M.H."/>
            <person name="Jia X."/>
            <person name="Li D."/>
            <person name="Zhu A."/>
            <person name="Guo F."/>
            <person name="Chen W."/>
            <person name="Ni D."/>
            <person name="Usadel B."/>
            <person name="Fernie A.R."/>
            <person name="Wen W."/>
        </authorList>
    </citation>
    <scope>NUCLEOTIDE SEQUENCE [LARGE SCALE GENOMIC DNA]</scope>
    <source>
        <strain evidence="8">cv. G240</strain>
    </source>
</reference>
<feature type="domain" description="CBS" evidence="6">
    <location>
        <begin position="218"/>
        <end position="271"/>
    </location>
</feature>
<dbReference type="SUPFAM" id="SSF54631">
    <property type="entry name" value="CBS-domain pair"/>
    <property type="match status" value="1"/>
</dbReference>
<proteinExistence type="inferred from homology"/>
<dbReference type="InterPro" id="IPR050511">
    <property type="entry name" value="AMPK_gamma/SDS23_families"/>
</dbReference>
<evidence type="ECO:0000256" key="2">
    <source>
        <dbReference type="ARBA" id="ARBA00022737"/>
    </source>
</evidence>
<evidence type="ECO:0000256" key="5">
    <source>
        <dbReference type="SAM" id="MobiDB-lite"/>
    </source>
</evidence>
<evidence type="ECO:0000259" key="6">
    <source>
        <dbReference type="PROSITE" id="PS51371"/>
    </source>
</evidence>
<dbReference type="PROSITE" id="PS51371">
    <property type="entry name" value="CBS"/>
    <property type="match status" value="1"/>
</dbReference>
<name>A0A7J7GG79_CAMSI</name>
<feature type="compositionally biased region" description="Polar residues" evidence="5">
    <location>
        <begin position="35"/>
        <end position="44"/>
    </location>
</feature>
<evidence type="ECO:0000256" key="4">
    <source>
        <dbReference type="PROSITE-ProRule" id="PRU00703"/>
    </source>
</evidence>
<dbReference type="PANTHER" id="PTHR13780:SF35">
    <property type="entry name" value="LD22662P"/>
    <property type="match status" value="1"/>
</dbReference>
<comment type="caution">
    <text evidence="7">The sequence shown here is derived from an EMBL/GenBank/DDBJ whole genome shotgun (WGS) entry which is preliminary data.</text>
</comment>